<proteinExistence type="predicted"/>
<dbReference type="KEGG" id="tbg:TbgDal_X15690"/>
<sequence length="105" mass="12112">MHPTLRWCASPQFLKPEELISHHSTHIFCLIVWSLRSVDRNQTFFCGAYLSIRCVLESVWPPLRAGVAGGGSLFRLNEWGYPSFFLFPFESVIFDQVSMLCPKLF</sequence>
<dbReference type="Proteomes" id="UP000002316">
    <property type="component" value="Chromosome 10"/>
</dbReference>
<name>D0A5C5_TRYB9</name>
<dbReference type="AlphaFoldDB" id="D0A5C5"/>
<organism evidence="1 2">
    <name type="scientific">Trypanosoma brucei gambiense (strain MHOM/CI/86/DAL972)</name>
    <dbReference type="NCBI Taxonomy" id="679716"/>
    <lineage>
        <taxon>Eukaryota</taxon>
        <taxon>Discoba</taxon>
        <taxon>Euglenozoa</taxon>
        <taxon>Kinetoplastea</taxon>
        <taxon>Metakinetoplastina</taxon>
        <taxon>Trypanosomatida</taxon>
        <taxon>Trypanosomatidae</taxon>
        <taxon>Trypanosoma</taxon>
    </lineage>
</organism>
<dbReference type="EMBL" id="FN554973">
    <property type="protein sequence ID" value="CBH16469.1"/>
    <property type="molecule type" value="Genomic_DNA"/>
</dbReference>
<evidence type="ECO:0000313" key="2">
    <source>
        <dbReference type="Proteomes" id="UP000002316"/>
    </source>
</evidence>
<gene>
    <name evidence="1" type="ORF">TbgDal_X15690</name>
</gene>
<evidence type="ECO:0000313" key="1">
    <source>
        <dbReference type="EMBL" id="CBH16469.1"/>
    </source>
</evidence>
<accession>D0A5C5</accession>
<reference evidence="2" key="1">
    <citation type="journal article" date="2010" name="PLoS Negl. Trop. Dis.">
        <title>The genome sequence of Trypanosoma brucei gambiense, causative agent of chronic human african trypanosomiasis.</title>
        <authorList>
            <person name="Jackson A.P."/>
            <person name="Sanders M."/>
            <person name="Berry A."/>
            <person name="McQuillan J."/>
            <person name="Aslett M.A."/>
            <person name="Quail M.A."/>
            <person name="Chukualim B."/>
            <person name="Capewell P."/>
            <person name="MacLeod A."/>
            <person name="Melville S.E."/>
            <person name="Gibson W."/>
            <person name="Barry J.D."/>
            <person name="Berriman M."/>
            <person name="Hertz-Fowler C."/>
        </authorList>
    </citation>
    <scope>NUCLEOTIDE SEQUENCE [LARGE SCALE GENOMIC DNA]</scope>
    <source>
        <strain evidence="2">MHOM/CI/86/DAL972</strain>
    </source>
</reference>
<dbReference type="RefSeq" id="XP_011778733.1">
    <property type="nucleotide sequence ID" value="XM_011780431.1"/>
</dbReference>
<dbReference type="GeneID" id="23864789"/>
<protein>
    <submittedName>
        <fullName evidence="1">Uncharacterized protein</fullName>
    </submittedName>
</protein>